<dbReference type="GO" id="GO:0102335">
    <property type="term" value="F:N,N'-diacetylbacillosaminyl-diphospho-undecaprenol alpha-1,3-N-acetylgalactosaminyltransferase activity"/>
    <property type="evidence" value="ECO:0007669"/>
    <property type="project" value="UniProtKB-EC"/>
</dbReference>
<dbReference type="SUPFAM" id="SSF53756">
    <property type="entry name" value="UDP-Glycosyltransferase/glycogen phosphorylase"/>
    <property type="match status" value="1"/>
</dbReference>
<proteinExistence type="predicted"/>
<dbReference type="PANTHER" id="PTHR45947">
    <property type="entry name" value="SULFOQUINOVOSYL TRANSFERASE SQD2"/>
    <property type="match status" value="1"/>
</dbReference>
<dbReference type="AlphaFoldDB" id="A0A518HNE9"/>
<dbReference type="EMBL" id="CP037423">
    <property type="protein sequence ID" value="QDV42297.1"/>
    <property type="molecule type" value="Genomic_DNA"/>
</dbReference>
<dbReference type="Pfam" id="PF13579">
    <property type="entry name" value="Glyco_trans_4_4"/>
    <property type="match status" value="1"/>
</dbReference>
<accession>A0A518HNE9</accession>
<dbReference type="PANTHER" id="PTHR45947:SF3">
    <property type="entry name" value="SULFOQUINOVOSYL TRANSFERASE SQD2"/>
    <property type="match status" value="1"/>
</dbReference>
<keyword evidence="3" id="KW-0808">Transferase</keyword>
<dbReference type="InterPro" id="IPR050194">
    <property type="entry name" value="Glycosyltransferase_grp1"/>
</dbReference>
<feature type="compositionally biased region" description="Polar residues" evidence="1">
    <location>
        <begin position="400"/>
        <end position="411"/>
    </location>
</feature>
<dbReference type="RefSeq" id="WP_145385953.1">
    <property type="nucleotide sequence ID" value="NZ_CP037423.1"/>
</dbReference>
<protein>
    <submittedName>
        <fullName evidence="3">N, N'-diacetylbacillosaminyl-diphospho-undecaprenol alpha-1,3-N-acetylgalactosaminyltransferase</fullName>
        <ecNumber evidence="3">2.4.1.290</ecNumber>
    </submittedName>
</protein>
<name>A0A518HNE9_9BACT</name>
<dbReference type="Gene3D" id="3.40.50.2000">
    <property type="entry name" value="Glycogen Phosphorylase B"/>
    <property type="match status" value="2"/>
</dbReference>
<feature type="region of interest" description="Disordered" evidence="1">
    <location>
        <begin position="390"/>
        <end position="424"/>
    </location>
</feature>
<dbReference type="InterPro" id="IPR028098">
    <property type="entry name" value="Glyco_trans_4-like_N"/>
</dbReference>
<dbReference type="KEGG" id="snep:Enr13x_21420"/>
<feature type="domain" description="Glycosyltransferase subfamily 4-like N-terminal" evidence="2">
    <location>
        <begin position="21"/>
        <end position="171"/>
    </location>
</feature>
<dbReference type="OrthoDB" id="9772485at2"/>
<evidence type="ECO:0000313" key="4">
    <source>
        <dbReference type="Proteomes" id="UP000319004"/>
    </source>
</evidence>
<evidence type="ECO:0000256" key="1">
    <source>
        <dbReference type="SAM" id="MobiDB-lite"/>
    </source>
</evidence>
<organism evidence="3 4">
    <name type="scientific">Stieleria neptunia</name>
    <dbReference type="NCBI Taxonomy" id="2527979"/>
    <lineage>
        <taxon>Bacteria</taxon>
        <taxon>Pseudomonadati</taxon>
        <taxon>Planctomycetota</taxon>
        <taxon>Planctomycetia</taxon>
        <taxon>Pirellulales</taxon>
        <taxon>Pirellulaceae</taxon>
        <taxon>Stieleria</taxon>
    </lineage>
</organism>
<gene>
    <name evidence="3" type="primary">pglA_2</name>
    <name evidence="3" type="ORF">Enr13x_21420</name>
</gene>
<reference evidence="3 4" key="1">
    <citation type="submission" date="2019-03" db="EMBL/GenBank/DDBJ databases">
        <title>Deep-cultivation of Planctomycetes and their phenomic and genomic characterization uncovers novel biology.</title>
        <authorList>
            <person name="Wiegand S."/>
            <person name="Jogler M."/>
            <person name="Boedeker C."/>
            <person name="Pinto D."/>
            <person name="Vollmers J."/>
            <person name="Rivas-Marin E."/>
            <person name="Kohn T."/>
            <person name="Peeters S.H."/>
            <person name="Heuer A."/>
            <person name="Rast P."/>
            <person name="Oberbeckmann S."/>
            <person name="Bunk B."/>
            <person name="Jeske O."/>
            <person name="Meyerdierks A."/>
            <person name="Storesund J.E."/>
            <person name="Kallscheuer N."/>
            <person name="Luecker S."/>
            <person name="Lage O.M."/>
            <person name="Pohl T."/>
            <person name="Merkel B.J."/>
            <person name="Hornburger P."/>
            <person name="Mueller R.-W."/>
            <person name="Bruemmer F."/>
            <person name="Labrenz M."/>
            <person name="Spormann A.M."/>
            <person name="Op den Camp H."/>
            <person name="Overmann J."/>
            <person name="Amann R."/>
            <person name="Jetten M.S.M."/>
            <person name="Mascher T."/>
            <person name="Medema M.H."/>
            <person name="Devos D.P."/>
            <person name="Kaster A.-K."/>
            <person name="Ovreas L."/>
            <person name="Rohde M."/>
            <person name="Galperin M.Y."/>
            <person name="Jogler C."/>
        </authorList>
    </citation>
    <scope>NUCLEOTIDE SEQUENCE [LARGE SCALE GENOMIC DNA]</scope>
    <source>
        <strain evidence="3 4">Enr13</strain>
    </source>
</reference>
<evidence type="ECO:0000313" key="3">
    <source>
        <dbReference type="EMBL" id="QDV42297.1"/>
    </source>
</evidence>
<evidence type="ECO:0000259" key="2">
    <source>
        <dbReference type="Pfam" id="PF13579"/>
    </source>
</evidence>
<keyword evidence="3" id="KW-0328">Glycosyltransferase</keyword>
<dbReference type="EC" id="2.4.1.290" evidence="3"/>
<dbReference type="CDD" id="cd03808">
    <property type="entry name" value="GT4_CapM-like"/>
    <property type="match status" value="1"/>
</dbReference>
<sequence>MKNEEIRLLYILTKPETLRFLRGQVAYMKERGFQIQVITSPGQELTEFGESQGVSTASVEMTRKISPFRDLRSFFRVLSRIREFKPHLIHASTPKAALLGTIAARCVGVPIKVFLLRNLQLSTASRLKRPLVWGSYKLTVALADQVLAVSPSLRELTAKERLCPISQIKVLAGGSSNGVDAILRFNPELVSQERRDRLRQQFGLSDAEQVVGFIGRIATIKGVAELVDAWRSISTRHPSARLLMLGRFDDNHPLDQRVKESLQSDPRVLLAGQVPDPAPYYSIMDLVVLPSYREGLPNALLEAAAMERPIVTTNALGCVDAIEDGVTGKLVPLGNSAELASAIECYLDNGSMRLRHGLAGRRRVLERFQQQPVWEANYQEFLRLLRSKGIEPPPPLSRTPDCSTVSATGNRAESPESDPSGVLR</sequence>
<keyword evidence="4" id="KW-1185">Reference proteome</keyword>
<dbReference type="Pfam" id="PF13692">
    <property type="entry name" value="Glyco_trans_1_4"/>
    <property type="match status" value="1"/>
</dbReference>
<dbReference type="Proteomes" id="UP000319004">
    <property type="component" value="Chromosome"/>
</dbReference>